<proteinExistence type="inferred from homology"/>
<dbReference type="InterPro" id="IPR007120">
    <property type="entry name" value="DNA-dir_RNAP_su2_dom"/>
</dbReference>
<dbReference type="Gene3D" id="2.40.50.150">
    <property type="match status" value="1"/>
</dbReference>
<dbReference type="GO" id="GO:0032549">
    <property type="term" value="F:ribonucleoside binding"/>
    <property type="evidence" value="ECO:0007669"/>
    <property type="project" value="InterPro"/>
</dbReference>
<dbReference type="GeneTree" id="ENSGT00950000183132"/>
<keyword evidence="4" id="KW-0808">Transferase</keyword>
<dbReference type="InterPro" id="IPR037033">
    <property type="entry name" value="DNA-dir_RNAP_su2_hyb_sf"/>
</dbReference>
<dbReference type="InterPro" id="IPR014724">
    <property type="entry name" value="RNA_pol_RPB2_OB-fold"/>
</dbReference>
<evidence type="ECO:0000256" key="4">
    <source>
        <dbReference type="ARBA" id="ARBA00022679"/>
    </source>
</evidence>
<dbReference type="Gene3D" id="2.40.270.10">
    <property type="entry name" value="DNA-directed RNA polymerase, subunit 2, domain 6"/>
    <property type="match status" value="1"/>
</dbReference>
<dbReference type="EC" id="2.7.7.6" evidence="2"/>
<evidence type="ECO:0000313" key="8">
    <source>
        <dbReference type="Ensembl" id="ENSHHUP00000084355.1"/>
    </source>
</evidence>
<dbReference type="InterPro" id="IPR015712">
    <property type="entry name" value="DNA-dir_RNA_pol_su2"/>
</dbReference>
<dbReference type="Proteomes" id="UP000314982">
    <property type="component" value="Unassembled WGS sequence"/>
</dbReference>
<dbReference type="SUPFAM" id="SSF64484">
    <property type="entry name" value="beta and beta-prime subunits of DNA dependent RNA-polymerase"/>
    <property type="match status" value="1"/>
</dbReference>
<dbReference type="Pfam" id="PF00562">
    <property type="entry name" value="RNA_pol_Rpb2_6"/>
    <property type="match status" value="1"/>
</dbReference>
<evidence type="ECO:0000256" key="1">
    <source>
        <dbReference type="ARBA" id="ARBA00006835"/>
    </source>
</evidence>
<evidence type="ECO:0000256" key="5">
    <source>
        <dbReference type="ARBA" id="ARBA00022695"/>
    </source>
</evidence>
<protein>
    <recommendedName>
        <fullName evidence="2">DNA-directed RNA polymerase</fullName>
        <ecNumber evidence="2">2.7.7.6</ecNumber>
    </recommendedName>
</protein>
<keyword evidence="6" id="KW-0804">Transcription</keyword>
<evidence type="ECO:0000256" key="3">
    <source>
        <dbReference type="ARBA" id="ARBA00022478"/>
    </source>
</evidence>
<evidence type="ECO:0000259" key="7">
    <source>
        <dbReference type="Pfam" id="PF00562"/>
    </source>
</evidence>
<dbReference type="AlphaFoldDB" id="A0A4W5RDF2"/>
<keyword evidence="9" id="KW-1185">Reference proteome</keyword>
<keyword evidence="5" id="KW-0548">Nucleotidyltransferase</keyword>
<reference evidence="8" key="2">
    <citation type="submission" date="2025-08" db="UniProtKB">
        <authorList>
            <consortium name="Ensembl"/>
        </authorList>
    </citation>
    <scope>IDENTIFICATION</scope>
</reference>
<dbReference type="GO" id="GO:0003677">
    <property type="term" value="F:DNA binding"/>
    <property type="evidence" value="ECO:0007669"/>
    <property type="project" value="InterPro"/>
</dbReference>
<dbReference type="GO" id="GO:0003899">
    <property type="term" value="F:DNA-directed RNA polymerase activity"/>
    <property type="evidence" value="ECO:0007669"/>
    <property type="project" value="UniProtKB-EC"/>
</dbReference>
<feature type="domain" description="DNA-directed RNA polymerase subunit 2 hybrid-binding" evidence="7">
    <location>
        <begin position="2"/>
        <end position="106"/>
    </location>
</feature>
<dbReference type="GO" id="GO:0006351">
    <property type="term" value="P:DNA-templated transcription"/>
    <property type="evidence" value="ECO:0007669"/>
    <property type="project" value="InterPro"/>
</dbReference>
<evidence type="ECO:0000256" key="2">
    <source>
        <dbReference type="ARBA" id="ARBA00012418"/>
    </source>
</evidence>
<keyword evidence="3" id="KW-0240">DNA-directed RNA polymerase</keyword>
<comment type="similarity">
    <text evidence="1">Belongs to the RNA polymerase beta chain family.</text>
</comment>
<evidence type="ECO:0000313" key="9">
    <source>
        <dbReference type="Proteomes" id="UP000314982"/>
    </source>
</evidence>
<dbReference type="PANTHER" id="PTHR20856">
    <property type="entry name" value="DNA-DIRECTED RNA POLYMERASE I SUBUNIT 2"/>
    <property type="match status" value="1"/>
</dbReference>
<evidence type="ECO:0000256" key="6">
    <source>
        <dbReference type="ARBA" id="ARBA00023163"/>
    </source>
</evidence>
<name>A0A4W5RDF2_9TELE</name>
<dbReference type="STRING" id="62062.ENSHHUP00000084355"/>
<organism evidence="8 9">
    <name type="scientific">Hucho hucho</name>
    <name type="common">huchen</name>
    <dbReference type="NCBI Taxonomy" id="62062"/>
    <lineage>
        <taxon>Eukaryota</taxon>
        <taxon>Metazoa</taxon>
        <taxon>Chordata</taxon>
        <taxon>Craniata</taxon>
        <taxon>Vertebrata</taxon>
        <taxon>Euteleostomi</taxon>
        <taxon>Actinopterygii</taxon>
        <taxon>Neopterygii</taxon>
        <taxon>Teleostei</taxon>
        <taxon>Protacanthopterygii</taxon>
        <taxon>Salmoniformes</taxon>
        <taxon>Salmonidae</taxon>
        <taxon>Salmoninae</taxon>
        <taxon>Hucho</taxon>
    </lineage>
</organism>
<reference evidence="8" key="3">
    <citation type="submission" date="2025-09" db="UniProtKB">
        <authorList>
            <consortium name="Ensembl"/>
        </authorList>
    </citation>
    <scope>IDENTIFICATION</scope>
</reference>
<sequence length="107" mass="12054">MYLLGYPLKPMVKTKTIELIDFEKLPSGQNATVAVMRYSAYDIEDALILNKASLDRGFGRCLVYKKAKCTLRLYTNQTFDKVMGPASCKPIWRHSILDADSICCPGE</sequence>
<dbReference type="GO" id="GO:0000428">
    <property type="term" value="C:DNA-directed RNA polymerase complex"/>
    <property type="evidence" value="ECO:0007669"/>
    <property type="project" value="UniProtKB-KW"/>
</dbReference>
<dbReference type="Ensembl" id="ENSHHUT00000086997.1">
    <property type="protein sequence ID" value="ENSHHUP00000084355.1"/>
    <property type="gene ID" value="ENSHHUG00000048919.1"/>
</dbReference>
<reference evidence="9" key="1">
    <citation type="submission" date="2018-06" db="EMBL/GenBank/DDBJ databases">
        <title>Genome assembly of Danube salmon.</title>
        <authorList>
            <person name="Macqueen D.J."/>
            <person name="Gundappa M.K."/>
        </authorList>
    </citation>
    <scope>NUCLEOTIDE SEQUENCE [LARGE SCALE GENOMIC DNA]</scope>
</reference>
<accession>A0A4W5RDF2</accession>